<evidence type="ECO:0000256" key="3">
    <source>
        <dbReference type="ARBA" id="ARBA00022679"/>
    </source>
</evidence>
<gene>
    <name evidence="10" type="ORF">Salat_0347800</name>
</gene>
<reference evidence="10" key="2">
    <citation type="journal article" date="2024" name="Plant">
        <title>Genomic evolution and insights into agronomic trait innovations of Sesamum species.</title>
        <authorList>
            <person name="Miao H."/>
            <person name="Wang L."/>
            <person name="Qu L."/>
            <person name="Liu H."/>
            <person name="Sun Y."/>
            <person name="Le M."/>
            <person name="Wang Q."/>
            <person name="Wei S."/>
            <person name="Zheng Y."/>
            <person name="Lin W."/>
            <person name="Duan Y."/>
            <person name="Cao H."/>
            <person name="Xiong S."/>
            <person name="Wang X."/>
            <person name="Wei L."/>
            <person name="Li C."/>
            <person name="Ma Q."/>
            <person name="Ju M."/>
            <person name="Zhao R."/>
            <person name="Li G."/>
            <person name="Mu C."/>
            <person name="Tian Q."/>
            <person name="Mei H."/>
            <person name="Zhang T."/>
            <person name="Gao T."/>
            <person name="Zhang H."/>
        </authorList>
    </citation>
    <scope>NUCLEOTIDE SEQUENCE</scope>
    <source>
        <strain evidence="10">3651</strain>
    </source>
</reference>
<dbReference type="InterPro" id="IPR012419">
    <property type="entry name" value="Cas1_AcylTrans_dom"/>
</dbReference>
<feature type="transmembrane region" description="Helical" evidence="8">
    <location>
        <begin position="202"/>
        <end position="224"/>
    </location>
</feature>
<keyword evidence="11" id="KW-1185">Reference proteome</keyword>
<feature type="domain" description="Cas1p 10 TM acyl transferase" evidence="9">
    <location>
        <begin position="99"/>
        <end position="513"/>
    </location>
</feature>
<comment type="caution">
    <text evidence="10">The sequence shown here is derived from an EMBL/GenBank/DDBJ whole genome shotgun (WGS) entry which is preliminary data.</text>
</comment>
<keyword evidence="6 8" id="KW-0472">Membrane</keyword>
<evidence type="ECO:0000256" key="5">
    <source>
        <dbReference type="ARBA" id="ARBA00022989"/>
    </source>
</evidence>
<feature type="transmembrane region" description="Helical" evidence="8">
    <location>
        <begin position="140"/>
        <end position="159"/>
    </location>
</feature>
<feature type="transmembrane region" description="Helical" evidence="8">
    <location>
        <begin position="12"/>
        <end position="32"/>
    </location>
</feature>
<evidence type="ECO:0000256" key="7">
    <source>
        <dbReference type="ARBA" id="ARBA00023180"/>
    </source>
</evidence>
<evidence type="ECO:0000256" key="8">
    <source>
        <dbReference type="SAM" id="Phobius"/>
    </source>
</evidence>
<dbReference type="Proteomes" id="UP001293254">
    <property type="component" value="Unassembled WGS sequence"/>
</dbReference>
<feature type="transmembrane region" description="Helical" evidence="8">
    <location>
        <begin position="477"/>
        <end position="496"/>
    </location>
</feature>
<keyword evidence="3" id="KW-0808">Transferase</keyword>
<dbReference type="EMBL" id="JACGWO010000001">
    <property type="protein sequence ID" value="KAK4440129.1"/>
    <property type="molecule type" value="Genomic_DNA"/>
</dbReference>
<dbReference type="GO" id="GO:0010411">
    <property type="term" value="P:xyloglucan metabolic process"/>
    <property type="evidence" value="ECO:0007669"/>
    <property type="project" value="TreeGrafter"/>
</dbReference>
<feature type="transmembrane region" description="Helical" evidence="8">
    <location>
        <begin position="377"/>
        <end position="396"/>
    </location>
</feature>
<keyword evidence="4 8" id="KW-0812">Transmembrane</keyword>
<reference evidence="10" key="1">
    <citation type="submission" date="2020-06" db="EMBL/GenBank/DDBJ databases">
        <authorList>
            <person name="Li T."/>
            <person name="Hu X."/>
            <person name="Zhang T."/>
            <person name="Song X."/>
            <person name="Zhang H."/>
            <person name="Dai N."/>
            <person name="Sheng W."/>
            <person name="Hou X."/>
            <person name="Wei L."/>
        </authorList>
    </citation>
    <scope>NUCLEOTIDE SEQUENCE</scope>
    <source>
        <strain evidence="10">3651</strain>
        <tissue evidence="10">Leaf</tissue>
    </source>
</reference>
<feature type="transmembrane region" description="Helical" evidence="8">
    <location>
        <begin position="236"/>
        <end position="251"/>
    </location>
</feature>
<evidence type="ECO:0000256" key="4">
    <source>
        <dbReference type="ARBA" id="ARBA00022692"/>
    </source>
</evidence>
<keyword evidence="5 8" id="KW-1133">Transmembrane helix</keyword>
<evidence type="ECO:0000313" key="10">
    <source>
        <dbReference type="EMBL" id="KAK4440129.1"/>
    </source>
</evidence>
<evidence type="ECO:0000256" key="2">
    <source>
        <dbReference type="ARBA" id="ARBA00010666"/>
    </source>
</evidence>
<keyword evidence="7" id="KW-0325">Glycoprotein</keyword>
<feature type="transmembrane region" description="Helical" evidence="8">
    <location>
        <begin position="408"/>
        <end position="426"/>
    </location>
</feature>
<evidence type="ECO:0000259" key="9">
    <source>
        <dbReference type="Pfam" id="PF07779"/>
    </source>
</evidence>
<name>A0AAE1Z0Z9_9LAMI</name>
<accession>A0AAE1Z0Z9</accession>
<feature type="transmembrane region" description="Helical" evidence="8">
    <location>
        <begin position="289"/>
        <end position="316"/>
    </location>
</feature>
<comment type="similarity">
    <text evidence="2">Belongs to the PC-esterase family. CASD1 subfamily.</text>
</comment>
<dbReference type="GO" id="GO:0009834">
    <property type="term" value="P:plant-type secondary cell wall biogenesis"/>
    <property type="evidence" value="ECO:0007669"/>
    <property type="project" value="TreeGrafter"/>
</dbReference>
<dbReference type="GO" id="GO:0016020">
    <property type="term" value="C:membrane"/>
    <property type="evidence" value="ECO:0007669"/>
    <property type="project" value="UniProtKB-SubCell"/>
</dbReference>
<feature type="transmembrane region" description="Helical" evidence="8">
    <location>
        <begin position="438"/>
        <end position="457"/>
    </location>
</feature>
<evidence type="ECO:0000313" key="11">
    <source>
        <dbReference type="Proteomes" id="UP001293254"/>
    </source>
</evidence>
<dbReference type="AlphaFoldDB" id="A0AAE1Z0Z9"/>
<evidence type="ECO:0000256" key="1">
    <source>
        <dbReference type="ARBA" id="ARBA00004141"/>
    </source>
</evidence>
<dbReference type="PANTHER" id="PTHR13533:SF1">
    <property type="entry name" value="N-ACETYLNEURAMINATE 9-O-ACETYLTRANSFERASE"/>
    <property type="match status" value="1"/>
</dbReference>
<dbReference type="GO" id="GO:0005794">
    <property type="term" value="C:Golgi apparatus"/>
    <property type="evidence" value="ECO:0007669"/>
    <property type="project" value="TreeGrafter"/>
</dbReference>
<protein>
    <submittedName>
        <fullName evidence="10">Protein REDUCED WALL ACETYLATION 3</fullName>
    </submittedName>
</protein>
<comment type="subcellular location">
    <subcellularLocation>
        <location evidence="1">Membrane</location>
        <topology evidence="1">Multi-pass membrane protein</topology>
    </subcellularLocation>
</comment>
<dbReference type="Pfam" id="PF07779">
    <property type="entry name" value="Cas1_AcylT"/>
    <property type="match status" value="1"/>
</dbReference>
<sequence>MAVDSGPVTPGQVSFLLGVIPVIVAWIYAEWLEYKRSSSLSKVHSDNNLVELESETSKEDERAALMEGGLTKTSSMKSPSPAIKTNLIRFLMMEDSFLLENRQLLRAMAEFGGILFYFYLCDRTNFFADSTKSYSRDLFIFLFILLIIASAMTSLKKHNDKSAFSGKSILYLNRHQTEEWKGYMQVLFLMYHYFAATEIYNAIRVFIAAYVWMTGFGNFSYYYIRKDFSVARFAQMMWRLNFFVTFCCIVLNNDYMLYYICPMHTLFTLMVYGALGIGHNYNEIRSVMALKIVMCFFVVILVWEIPGVFEILWSPLTFLLGYDDPAKPDLPRLHEWHFRSGLDRYIWIVGMIYAYFHPNVEKWMEKLEEAESKRRRMIKTSIVTITLIAGYLWYEYIYKLDKVSYNKLHPYTSWIPITVYICLRNFTQQLRNFSLTLFAWLGKITLETYISQFHIWLRSNVPNGQPKWLLCFIPDYPLLNFMLTTAIYVLISYRLFELTNTLKSAFVPTRDNRRLFYNFVAGAAISAVQASEQRAVGADSKECIGGHTKGTSERTEKVLPSIGILCNFINWNSAIVDQLQNRTTQFLP</sequence>
<feature type="transmembrane region" description="Helical" evidence="8">
    <location>
        <begin position="336"/>
        <end position="356"/>
    </location>
</feature>
<organism evidence="10 11">
    <name type="scientific">Sesamum alatum</name>
    <dbReference type="NCBI Taxonomy" id="300844"/>
    <lineage>
        <taxon>Eukaryota</taxon>
        <taxon>Viridiplantae</taxon>
        <taxon>Streptophyta</taxon>
        <taxon>Embryophyta</taxon>
        <taxon>Tracheophyta</taxon>
        <taxon>Spermatophyta</taxon>
        <taxon>Magnoliopsida</taxon>
        <taxon>eudicotyledons</taxon>
        <taxon>Gunneridae</taxon>
        <taxon>Pentapetalae</taxon>
        <taxon>asterids</taxon>
        <taxon>lamiids</taxon>
        <taxon>Lamiales</taxon>
        <taxon>Pedaliaceae</taxon>
        <taxon>Sesamum</taxon>
    </lineage>
</organism>
<evidence type="ECO:0000256" key="6">
    <source>
        <dbReference type="ARBA" id="ARBA00023136"/>
    </source>
</evidence>
<dbReference type="GO" id="GO:0045492">
    <property type="term" value="P:xylan biosynthetic process"/>
    <property type="evidence" value="ECO:0007669"/>
    <property type="project" value="TreeGrafter"/>
</dbReference>
<feature type="transmembrane region" description="Helical" evidence="8">
    <location>
        <begin position="257"/>
        <end position="277"/>
    </location>
</feature>
<proteinExistence type="inferred from homology"/>
<dbReference type="PANTHER" id="PTHR13533">
    <property type="entry name" value="N-ACETYLNEURAMINATE 9-O-ACETYLTRANSFERASE"/>
    <property type="match status" value="1"/>
</dbReference>
<dbReference type="GO" id="GO:0016407">
    <property type="term" value="F:acetyltransferase activity"/>
    <property type="evidence" value="ECO:0007669"/>
    <property type="project" value="TreeGrafter"/>
</dbReference>